<comment type="similarity">
    <text evidence="10">Belongs to the TRAFAC class YlqF/YawG GTPase family. RsgA subfamily.</text>
</comment>
<comment type="subcellular location">
    <subcellularLocation>
        <location evidence="10">Cytoplasm</location>
    </subcellularLocation>
</comment>
<keyword evidence="15" id="KW-1185">Reference proteome</keyword>
<dbReference type="GO" id="GO:0003924">
    <property type="term" value="F:GTPase activity"/>
    <property type="evidence" value="ECO:0007669"/>
    <property type="project" value="UniProtKB-UniRule"/>
</dbReference>
<dbReference type="InterPro" id="IPR004881">
    <property type="entry name" value="Ribosome_biogen_GTPase_RsgA"/>
</dbReference>
<dbReference type="Gene3D" id="1.10.40.50">
    <property type="entry name" value="Probable gtpase engc, domain 3"/>
    <property type="match status" value="1"/>
</dbReference>
<comment type="subunit">
    <text evidence="10">Monomer. Associates with 30S ribosomal subunit, binds 16S rRNA.</text>
</comment>
<dbReference type="GO" id="GO:0042274">
    <property type="term" value="P:ribosomal small subunit biogenesis"/>
    <property type="evidence" value="ECO:0007669"/>
    <property type="project" value="UniProtKB-UniRule"/>
</dbReference>
<feature type="binding site" evidence="10">
    <location>
        <begin position="211"/>
        <end position="219"/>
    </location>
    <ligand>
        <name>GTP</name>
        <dbReference type="ChEBI" id="CHEBI:37565"/>
    </ligand>
</feature>
<dbReference type="InterPro" id="IPR010914">
    <property type="entry name" value="RsgA_GTPase_dom"/>
</dbReference>
<feature type="region of interest" description="Disordered" evidence="11">
    <location>
        <begin position="331"/>
        <end position="357"/>
    </location>
</feature>
<keyword evidence="2 10" id="KW-0690">Ribosome biogenesis</keyword>
<feature type="binding site" evidence="10">
    <location>
        <begin position="145"/>
        <end position="148"/>
    </location>
    <ligand>
        <name>GTP</name>
        <dbReference type="ChEBI" id="CHEBI:37565"/>
    </ligand>
</feature>
<comment type="function">
    <text evidence="10">One of several proteins that assist in the late maturation steps of the functional core of the 30S ribosomal subunit. Helps release RbfA from mature subunits. May play a role in the assembly of ribosomal proteins into the subunit. Circularly permuted GTPase that catalyzes slow GTP hydrolysis, GTPase activity is stimulated by the 30S ribosomal subunit.</text>
</comment>
<feature type="binding site" evidence="10">
    <location>
        <position position="295"/>
    </location>
    <ligand>
        <name>Zn(2+)</name>
        <dbReference type="ChEBI" id="CHEBI:29105"/>
    </ligand>
</feature>
<evidence type="ECO:0000256" key="10">
    <source>
        <dbReference type="HAMAP-Rule" id="MF_01820"/>
    </source>
</evidence>
<dbReference type="InterPro" id="IPR027417">
    <property type="entry name" value="P-loop_NTPase"/>
</dbReference>
<feature type="domain" description="CP-type G" evidence="13">
    <location>
        <begin position="96"/>
        <end position="272"/>
    </location>
</feature>
<dbReference type="Gene3D" id="3.40.50.300">
    <property type="entry name" value="P-loop containing nucleotide triphosphate hydrolases"/>
    <property type="match status" value="1"/>
</dbReference>
<dbReference type="PANTHER" id="PTHR32120:SF10">
    <property type="entry name" value="SMALL RIBOSOMAL SUBUNIT BIOGENESIS GTPASE RSGA"/>
    <property type="match status" value="1"/>
</dbReference>
<evidence type="ECO:0000256" key="9">
    <source>
        <dbReference type="ARBA" id="ARBA00023134"/>
    </source>
</evidence>
<evidence type="ECO:0000256" key="7">
    <source>
        <dbReference type="ARBA" id="ARBA00022833"/>
    </source>
</evidence>
<dbReference type="SUPFAM" id="SSF52540">
    <property type="entry name" value="P-loop containing nucleoside triphosphate hydrolases"/>
    <property type="match status" value="1"/>
</dbReference>
<keyword evidence="7 10" id="KW-0862">Zinc</keyword>
<keyword evidence="6 10" id="KW-0378">Hydrolase</keyword>
<protein>
    <recommendedName>
        <fullName evidence="10">Small ribosomal subunit biogenesis GTPase RsgA</fullName>
        <ecNumber evidence="10">3.6.1.-</ecNumber>
    </recommendedName>
</protein>
<feature type="binding site" evidence="10">
    <location>
        <position position="300"/>
    </location>
    <ligand>
        <name>Zn(2+)</name>
        <dbReference type="ChEBI" id="CHEBI:29105"/>
    </ligand>
</feature>
<dbReference type="InterPro" id="IPR030378">
    <property type="entry name" value="G_CP_dom"/>
</dbReference>
<dbReference type="RefSeq" id="WP_244639753.1">
    <property type="nucleotide sequence ID" value="NZ_BMJJ01000001.1"/>
</dbReference>
<dbReference type="GO" id="GO:0005525">
    <property type="term" value="F:GTP binding"/>
    <property type="evidence" value="ECO:0007669"/>
    <property type="project" value="UniProtKB-UniRule"/>
</dbReference>
<evidence type="ECO:0000259" key="13">
    <source>
        <dbReference type="PROSITE" id="PS51721"/>
    </source>
</evidence>
<evidence type="ECO:0000256" key="8">
    <source>
        <dbReference type="ARBA" id="ARBA00022884"/>
    </source>
</evidence>
<keyword evidence="8 10" id="KW-0694">RNA-binding</keyword>
<dbReference type="Proteomes" id="UP000613160">
    <property type="component" value="Unassembled WGS sequence"/>
</dbReference>
<keyword evidence="4 10" id="KW-0699">rRNA-binding</keyword>
<sequence length="357" mass="37697">MTEPDAPPLSPAALGWSDFFAEQLGPEDAGLSPRRIANVHRARLTALSPGGTVRLVLPPHANTGAYAVGDWVLVDPETEMLRRRLDRHTVLERRIGGTGEPQLAAANVDTLFIVTSCNADFNPARLERYLALANQAGTLPVILLTKADMIGQAGSDDADAGEPGMTAESYMAQAEALQRGLAVAFVNPRADDALAVLAPWCGEGKTVALVGSSGVGKSTLVNSLAGPGMAAPQVTGGIREQDAKGRHTTTARSLHAIEGGGWVIDTPGMRTLHVSDSGFGLDTLFAEITELAPLCKFRDCTHAHEPGCAVQAAIKAGTLDPDRLTRWRKLQSENTANTPVQTGPRGNRVTAPRGRKR</sequence>
<dbReference type="EC" id="3.6.1.-" evidence="10"/>
<evidence type="ECO:0000256" key="3">
    <source>
        <dbReference type="ARBA" id="ARBA00022723"/>
    </source>
</evidence>
<reference evidence="14" key="2">
    <citation type="submission" date="2020-09" db="EMBL/GenBank/DDBJ databases">
        <authorList>
            <person name="Sun Q."/>
            <person name="Zhou Y."/>
        </authorList>
    </citation>
    <scope>NUCLEOTIDE SEQUENCE</scope>
    <source>
        <strain evidence="14">CGMCC 1.15493</strain>
    </source>
</reference>
<keyword evidence="5 10" id="KW-0547">Nucleotide-binding</keyword>
<dbReference type="CDD" id="cd01854">
    <property type="entry name" value="YjeQ_EngC"/>
    <property type="match status" value="1"/>
</dbReference>
<accession>A0A916V128</accession>
<dbReference type="EMBL" id="BMJJ01000001">
    <property type="protein sequence ID" value="GGD02499.1"/>
    <property type="molecule type" value="Genomic_DNA"/>
</dbReference>
<evidence type="ECO:0000256" key="11">
    <source>
        <dbReference type="SAM" id="MobiDB-lite"/>
    </source>
</evidence>
<evidence type="ECO:0000256" key="1">
    <source>
        <dbReference type="ARBA" id="ARBA00022490"/>
    </source>
</evidence>
<keyword evidence="1 10" id="KW-0963">Cytoplasm</keyword>
<evidence type="ECO:0000256" key="2">
    <source>
        <dbReference type="ARBA" id="ARBA00022517"/>
    </source>
</evidence>
<feature type="binding site" evidence="10">
    <location>
        <position position="308"/>
    </location>
    <ligand>
        <name>Zn(2+)</name>
        <dbReference type="ChEBI" id="CHEBI:29105"/>
    </ligand>
</feature>
<feature type="compositionally biased region" description="Polar residues" evidence="11">
    <location>
        <begin position="332"/>
        <end position="341"/>
    </location>
</feature>
<comment type="cofactor">
    <cofactor evidence="10">
        <name>Zn(2+)</name>
        <dbReference type="ChEBI" id="CHEBI:29105"/>
    </cofactor>
    <text evidence="10">Binds 1 zinc ion per subunit.</text>
</comment>
<evidence type="ECO:0000256" key="4">
    <source>
        <dbReference type="ARBA" id="ARBA00022730"/>
    </source>
</evidence>
<comment type="caution">
    <text evidence="14">The sequence shown here is derived from an EMBL/GenBank/DDBJ whole genome shotgun (WGS) entry which is preliminary data.</text>
</comment>
<keyword evidence="9 10" id="KW-0342">GTP-binding</keyword>
<dbReference type="HAMAP" id="MF_01820">
    <property type="entry name" value="GTPase_RsgA"/>
    <property type="match status" value="1"/>
</dbReference>
<dbReference type="GO" id="GO:0005737">
    <property type="term" value="C:cytoplasm"/>
    <property type="evidence" value="ECO:0007669"/>
    <property type="project" value="UniProtKB-SubCell"/>
</dbReference>
<evidence type="ECO:0000313" key="15">
    <source>
        <dbReference type="Proteomes" id="UP000613160"/>
    </source>
</evidence>
<dbReference type="NCBIfam" id="TIGR00157">
    <property type="entry name" value="ribosome small subunit-dependent GTPase A"/>
    <property type="match status" value="1"/>
</dbReference>
<dbReference type="AlphaFoldDB" id="A0A916V128"/>
<feature type="binding site" evidence="10">
    <location>
        <position position="302"/>
    </location>
    <ligand>
        <name>Zn(2+)</name>
        <dbReference type="ChEBI" id="CHEBI:29105"/>
    </ligand>
</feature>
<name>A0A916V128_9HYPH</name>
<evidence type="ECO:0000256" key="6">
    <source>
        <dbReference type="ARBA" id="ARBA00022801"/>
    </source>
</evidence>
<dbReference type="GO" id="GO:0019843">
    <property type="term" value="F:rRNA binding"/>
    <property type="evidence" value="ECO:0007669"/>
    <property type="project" value="UniProtKB-KW"/>
</dbReference>
<organism evidence="14 15">
    <name type="scientific">Aureimonas glaciei</name>
    <dbReference type="NCBI Taxonomy" id="1776957"/>
    <lineage>
        <taxon>Bacteria</taxon>
        <taxon>Pseudomonadati</taxon>
        <taxon>Pseudomonadota</taxon>
        <taxon>Alphaproteobacteria</taxon>
        <taxon>Hyphomicrobiales</taxon>
        <taxon>Aurantimonadaceae</taxon>
        <taxon>Aureimonas</taxon>
    </lineage>
</organism>
<dbReference type="GO" id="GO:0046872">
    <property type="term" value="F:metal ion binding"/>
    <property type="evidence" value="ECO:0007669"/>
    <property type="project" value="UniProtKB-KW"/>
</dbReference>
<gene>
    <name evidence="10 14" type="primary">rsgA</name>
    <name evidence="14" type="ORF">GCM10011335_01440</name>
</gene>
<feature type="domain" description="EngC GTPase" evidence="12">
    <location>
        <begin position="106"/>
        <end position="270"/>
    </location>
</feature>
<dbReference type="PANTHER" id="PTHR32120">
    <property type="entry name" value="SMALL RIBOSOMAL SUBUNIT BIOGENESIS GTPASE RSGA"/>
    <property type="match status" value="1"/>
</dbReference>
<dbReference type="Pfam" id="PF03193">
    <property type="entry name" value="RsgA_GTPase"/>
    <property type="match status" value="1"/>
</dbReference>
<evidence type="ECO:0000256" key="5">
    <source>
        <dbReference type="ARBA" id="ARBA00022741"/>
    </source>
</evidence>
<evidence type="ECO:0000259" key="12">
    <source>
        <dbReference type="PROSITE" id="PS50936"/>
    </source>
</evidence>
<dbReference type="PROSITE" id="PS51721">
    <property type="entry name" value="G_CP"/>
    <property type="match status" value="1"/>
</dbReference>
<proteinExistence type="inferred from homology"/>
<evidence type="ECO:0000313" key="14">
    <source>
        <dbReference type="EMBL" id="GGD02499.1"/>
    </source>
</evidence>
<keyword evidence="3 10" id="KW-0479">Metal-binding</keyword>
<reference evidence="14" key="1">
    <citation type="journal article" date="2014" name="Int. J. Syst. Evol. Microbiol.">
        <title>Complete genome sequence of Corynebacterium casei LMG S-19264T (=DSM 44701T), isolated from a smear-ripened cheese.</title>
        <authorList>
            <consortium name="US DOE Joint Genome Institute (JGI-PGF)"/>
            <person name="Walter F."/>
            <person name="Albersmeier A."/>
            <person name="Kalinowski J."/>
            <person name="Ruckert C."/>
        </authorList>
    </citation>
    <scope>NUCLEOTIDE SEQUENCE</scope>
    <source>
        <strain evidence="14">CGMCC 1.15493</strain>
    </source>
</reference>
<dbReference type="PROSITE" id="PS50936">
    <property type="entry name" value="ENGC_GTPASE"/>
    <property type="match status" value="1"/>
</dbReference>